<name>A0A7E6D090_9CHIR</name>
<proteinExistence type="predicted"/>
<dbReference type="GO" id="GO:0005737">
    <property type="term" value="C:cytoplasm"/>
    <property type="evidence" value="ECO:0007669"/>
    <property type="project" value="TreeGrafter"/>
</dbReference>
<keyword evidence="2" id="KW-1185">Reference proteome</keyword>
<dbReference type="OrthoDB" id="9807220at2759"/>
<dbReference type="InParanoid" id="A0A7E6D090"/>
<dbReference type="InterPro" id="IPR045206">
    <property type="entry name" value="Maestro_heat-like_prot"/>
</dbReference>
<dbReference type="Proteomes" id="UP000504628">
    <property type="component" value="Chromosome 2"/>
</dbReference>
<feature type="domain" description="Maestro-like HEAT-repeats" evidence="1">
    <location>
        <begin position="1"/>
        <end position="45"/>
    </location>
</feature>
<gene>
    <name evidence="3" type="primary">LOC118498433</name>
</gene>
<dbReference type="Pfam" id="PF21047">
    <property type="entry name" value="HEAT_Maestro"/>
    <property type="match status" value="1"/>
</dbReference>
<dbReference type="PANTHER" id="PTHR23120:SF0">
    <property type="entry name" value="MAESTRO HEAT-LIKE REPEAT FAMILY MEMBER 1"/>
    <property type="match status" value="1"/>
</dbReference>
<reference evidence="3" key="1">
    <citation type="submission" date="2025-08" db="UniProtKB">
        <authorList>
            <consortium name="RefSeq"/>
        </authorList>
    </citation>
    <scope>IDENTIFICATION</scope>
    <source>
        <tissue evidence="3">Muscle</tissue>
    </source>
</reference>
<dbReference type="AlphaFoldDB" id="A0A7E6D090"/>
<dbReference type="KEGG" id="pdic:118498433"/>
<organism evidence="2 3">
    <name type="scientific">Phyllostomus discolor</name>
    <name type="common">pale spear-nosed bat</name>
    <dbReference type="NCBI Taxonomy" id="89673"/>
    <lineage>
        <taxon>Eukaryota</taxon>
        <taxon>Metazoa</taxon>
        <taxon>Chordata</taxon>
        <taxon>Craniata</taxon>
        <taxon>Vertebrata</taxon>
        <taxon>Euteleostomi</taxon>
        <taxon>Mammalia</taxon>
        <taxon>Eutheria</taxon>
        <taxon>Laurasiatheria</taxon>
        <taxon>Chiroptera</taxon>
        <taxon>Yangochiroptera</taxon>
        <taxon>Phyllostomidae</taxon>
        <taxon>Phyllostominae</taxon>
        <taxon>Phyllostomus</taxon>
    </lineage>
</organism>
<evidence type="ECO:0000259" key="1">
    <source>
        <dbReference type="Pfam" id="PF21047"/>
    </source>
</evidence>
<evidence type="ECO:0000313" key="3">
    <source>
        <dbReference type="RefSeq" id="XP_035872386.1"/>
    </source>
</evidence>
<dbReference type="InterPro" id="IPR048465">
    <property type="entry name" value="Maestro-like_HEAT"/>
</dbReference>
<dbReference type="RefSeq" id="XP_035872386.1">
    <property type="nucleotide sequence ID" value="XM_036016493.1"/>
</dbReference>
<dbReference type="GeneID" id="118498433"/>
<evidence type="ECO:0000313" key="2">
    <source>
        <dbReference type="Proteomes" id="UP000504628"/>
    </source>
</evidence>
<dbReference type="PANTHER" id="PTHR23120">
    <property type="entry name" value="MAESTRO-RELATED HEAT DOMAIN-CONTAINING"/>
    <property type="match status" value="1"/>
</dbReference>
<sequence>MCLLAGNNTHTVVPLLLNKPLPWDRIILDLWKMFGTQQETTINILQLLSGILEQCRTGERREMVPQHVLAACALYEMLSGSLCQDSIHELFPRLLLAVLCHLHCVTDKYPSLEVVYMEKQSPGKESKVFNPAGCALEVVKLLLTAVCGGVLADTEEQKCWELLCNPQLYYLGVIELTRWEPFSQQASCHSCPLPEVFQVPALKYSSLYPSLPHPQTSALTFPLFCTHCPFSSSPPSNPHPATPEFPSPTPVAL</sequence>
<accession>A0A7E6D090</accession>
<protein>
    <submittedName>
        <fullName evidence="3">Maestro heat-like repeat-containing protein family member 1</fullName>
    </submittedName>
</protein>